<name>A0A1I4T7U1_PSUAM</name>
<gene>
    <name evidence="2" type="ORF">SAMN05216207_1002154</name>
</gene>
<keyword evidence="2" id="KW-0808">Transferase</keyword>
<dbReference type="Gene3D" id="3.40.50.300">
    <property type="entry name" value="P-loop containing nucleotide triphosphate hydrolases"/>
    <property type="match status" value="1"/>
</dbReference>
<dbReference type="EMBL" id="FOUY01000002">
    <property type="protein sequence ID" value="SFM72715.1"/>
    <property type="molecule type" value="Genomic_DNA"/>
</dbReference>
<dbReference type="Proteomes" id="UP000199614">
    <property type="component" value="Unassembled WGS sequence"/>
</dbReference>
<dbReference type="STRING" id="260086.SAMN05216207_1002154"/>
<accession>A0A1I4T7U1</accession>
<keyword evidence="3" id="KW-1185">Reference proteome</keyword>
<dbReference type="Pfam" id="PF13671">
    <property type="entry name" value="AAA_33"/>
    <property type="match status" value="1"/>
</dbReference>
<dbReference type="OrthoDB" id="3523587at2"/>
<dbReference type="InterPro" id="IPR027417">
    <property type="entry name" value="P-loop_NTPase"/>
</dbReference>
<evidence type="ECO:0000313" key="2">
    <source>
        <dbReference type="EMBL" id="SFM72715.1"/>
    </source>
</evidence>
<dbReference type="RefSeq" id="WP_093336987.1">
    <property type="nucleotide sequence ID" value="NZ_FOUY01000002.1"/>
</dbReference>
<organism evidence="2 3">
    <name type="scientific">Pseudonocardia ammonioxydans</name>
    <dbReference type="NCBI Taxonomy" id="260086"/>
    <lineage>
        <taxon>Bacteria</taxon>
        <taxon>Bacillati</taxon>
        <taxon>Actinomycetota</taxon>
        <taxon>Actinomycetes</taxon>
        <taxon>Pseudonocardiales</taxon>
        <taxon>Pseudonocardiaceae</taxon>
        <taxon>Pseudonocardia</taxon>
    </lineage>
</organism>
<dbReference type="SUPFAM" id="SSF52540">
    <property type="entry name" value="P-loop containing nucleoside triphosphate hydrolases"/>
    <property type="match status" value="1"/>
</dbReference>
<feature type="region of interest" description="Disordered" evidence="1">
    <location>
        <begin position="180"/>
        <end position="207"/>
    </location>
</feature>
<evidence type="ECO:0000256" key="1">
    <source>
        <dbReference type="SAM" id="MobiDB-lite"/>
    </source>
</evidence>
<reference evidence="2 3" key="1">
    <citation type="submission" date="2016-10" db="EMBL/GenBank/DDBJ databases">
        <authorList>
            <person name="de Groot N.N."/>
        </authorList>
    </citation>
    <scope>NUCLEOTIDE SEQUENCE [LARGE SCALE GENOMIC DNA]</scope>
    <source>
        <strain evidence="2 3">CGMCC 4.1877</strain>
    </source>
</reference>
<protein>
    <submittedName>
        <fullName evidence="2">Predicted kinase</fullName>
    </submittedName>
</protein>
<dbReference type="GO" id="GO:0016301">
    <property type="term" value="F:kinase activity"/>
    <property type="evidence" value="ECO:0007669"/>
    <property type="project" value="UniProtKB-KW"/>
</dbReference>
<proteinExistence type="predicted"/>
<keyword evidence="2" id="KW-0418">Kinase</keyword>
<sequence>MSTASAVRAAPGAAPTDVLAVAGADTADGPLVVHLPGRTVLLVAGLPGAGKSTLLAGVDAVPGVRVLDSGTARAVLARRLPAGTPYPAYRWLTHLVHRAGVVGACLGPTGTVVVHLPATAPRDRAVVRALARVSGREPHLLWLDVPAEQAMSGQLARGRVVRSRPFAAHARRAARTAAALRAGGEPGWTSVRTTDRSGARRGLALAQ</sequence>
<dbReference type="AlphaFoldDB" id="A0A1I4T7U1"/>
<evidence type="ECO:0000313" key="3">
    <source>
        <dbReference type="Proteomes" id="UP000199614"/>
    </source>
</evidence>